<organism evidence="2">
    <name type="scientific">Arundo donax</name>
    <name type="common">Giant reed</name>
    <name type="synonym">Donax arundinaceus</name>
    <dbReference type="NCBI Taxonomy" id="35708"/>
    <lineage>
        <taxon>Eukaryota</taxon>
        <taxon>Viridiplantae</taxon>
        <taxon>Streptophyta</taxon>
        <taxon>Embryophyta</taxon>
        <taxon>Tracheophyta</taxon>
        <taxon>Spermatophyta</taxon>
        <taxon>Magnoliopsida</taxon>
        <taxon>Liliopsida</taxon>
        <taxon>Poales</taxon>
        <taxon>Poaceae</taxon>
        <taxon>PACMAD clade</taxon>
        <taxon>Arundinoideae</taxon>
        <taxon>Arundineae</taxon>
        <taxon>Arundo</taxon>
    </lineage>
</organism>
<reference evidence="2" key="2">
    <citation type="journal article" date="2015" name="Data Brief">
        <title>Shoot transcriptome of the giant reed, Arundo donax.</title>
        <authorList>
            <person name="Barrero R.A."/>
            <person name="Guerrero F.D."/>
            <person name="Moolhuijzen P."/>
            <person name="Goolsby J.A."/>
            <person name="Tidwell J."/>
            <person name="Bellgard S.E."/>
            <person name="Bellgard M.I."/>
        </authorList>
    </citation>
    <scope>NUCLEOTIDE SEQUENCE</scope>
    <source>
        <tissue evidence="2">Shoot tissue taken approximately 20 cm above the soil surface</tissue>
    </source>
</reference>
<dbReference type="EMBL" id="GBRH01259034">
    <property type="protein sequence ID" value="JAD38861.1"/>
    <property type="molecule type" value="Transcribed_RNA"/>
</dbReference>
<evidence type="ECO:0000313" key="2">
    <source>
        <dbReference type="EMBL" id="JAD38861.1"/>
    </source>
</evidence>
<name>A0A0A8ZJ74_ARUDO</name>
<protein>
    <submittedName>
        <fullName evidence="2">Uncharacterized protein</fullName>
    </submittedName>
</protein>
<sequence>MDHQGRRWTSAAATSAPTRPWTLGSCTTWRPTTTSDSYVASATAPGR</sequence>
<reference evidence="2" key="1">
    <citation type="submission" date="2014-09" db="EMBL/GenBank/DDBJ databases">
        <authorList>
            <person name="Magalhaes I.L.F."/>
            <person name="Oliveira U."/>
            <person name="Santos F.R."/>
            <person name="Vidigal T.H.D.A."/>
            <person name="Brescovit A.D."/>
            <person name="Santos A.J."/>
        </authorList>
    </citation>
    <scope>NUCLEOTIDE SEQUENCE</scope>
    <source>
        <tissue evidence="2">Shoot tissue taken approximately 20 cm above the soil surface</tissue>
    </source>
</reference>
<feature type="compositionally biased region" description="Low complexity" evidence="1">
    <location>
        <begin position="7"/>
        <end position="22"/>
    </location>
</feature>
<proteinExistence type="predicted"/>
<accession>A0A0A8ZJ74</accession>
<feature type="region of interest" description="Disordered" evidence="1">
    <location>
        <begin position="1"/>
        <end position="28"/>
    </location>
</feature>
<evidence type="ECO:0000256" key="1">
    <source>
        <dbReference type="SAM" id="MobiDB-lite"/>
    </source>
</evidence>
<dbReference type="AlphaFoldDB" id="A0A0A8ZJ74"/>